<evidence type="ECO:0000259" key="3">
    <source>
        <dbReference type="Pfam" id="PF00582"/>
    </source>
</evidence>
<comment type="similarity">
    <text evidence="1">Belongs to the universal stress protein A family.</text>
</comment>
<accession>A0A484HIH4</accession>
<name>A0A484HIH4_9BACT</name>
<feature type="domain" description="UspA" evidence="3">
    <location>
        <begin position="1"/>
        <end position="150"/>
    </location>
</feature>
<proteinExistence type="inferred from homology"/>
<feature type="domain" description="UspA" evidence="3">
    <location>
        <begin position="162"/>
        <end position="299"/>
    </location>
</feature>
<evidence type="ECO:0000313" key="4">
    <source>
        <dbReference type="EMBL" id="VEN73392.1"/>
    </source>
</evidence>
<reference evidence="4" key="1">
    <citation type="submission" date="2019-01" db="EMBL/GenBank/DDBJ databases">
        <authorList>
            <consortium name="Genoscope - CEA"/>
            <person name="William W."/>
        </authorList>
    </citation>
    <scope>NUCLEOTIDE SEQUENCE</scope>
    <source>
        <strain evidence="4">CR-1</strain>
    </source>
</reference>
<evidence type="ECO:0000256" key="1">
    <source>
        <dbReference type="ARBA" id="ARBA00008791"/>
    </source>
</evidence>
<evidence type="ECO:0000256" key="2">
    <source>
        <dbReference type="SAM" id="MobiDB-lite"/>
    </source>
</evidence>
<dbReference type="PANTHER" id="PTHR46268">
    <property type="entry name" value="STRESS RESPONSE PROTEIN NHAX"/>
    <property type="match status" value="1"/>
</dbReference>
<protein>
    <submittedName>
        <fullName evidence="4">Universal stress protein</fullName>
    </submittedName>
</protein>
<dbReference type="InterPro" id="IPR006015">
    <property type="entry name" value="Universal_stress_UspA"/>
</dbReference>
<sequence>MFKKVLFATNASRACDNAARAAFDFAARWGSKLIIFHVIGVPTRGFSPFITDSRTGEDYHMDEDYGQWVEEEIRSAYESLLEKDVDAAIKTAVGQPYREILRIAREKDVDMVIMGAHSDDPDPGDSARPGSAGSAMRRVAKAARCPVMVVNRPVPEGQDFFSRVVVGTDFSKSANFALQWARKLAVKSGARLHVFHALDISAEIMSGTHSQVETEKRVKQAKRRMETDRAARPDDSVKMDFEVWEGVPYVEILKFARVKQADLIVMAHHTKEPGAGFEDPTLGSVTEQVALRSACPVASVNHPDKALDQSL</sequence>
<dbReference type="Gene3D" id="3.40.50.620">
    <property type="entry name" value="HUPs"/>
    <property type="match status" value="2"/>
</dbReference>
<dbReference type="InterPro" id="IPR014729">
    <property type="entry name" value="Rossmann-like_a/b/a_fold"/>
</dbReference>
<dbReference type="AlphaFoldDB" id="A0A484HIH4"/>
<feature type="region of interest" description="Disordered" evidence="2">
    <location>
        <begin position="116"/>
        <end position="135"/>
    </location>
</feature>
<dbReference type="EMBL" id="CAACVI010000009">
    <property type="protein sequence ID" value="VEN73392.1"/>
    <property type="molecule type" value="Genomic_DNA"/>
</dbReference>
<dbReference type="InterPro" id="IPR006016">
    <property type="entry name" value="UspA"/>
</dbReference>
<dbReference type="SUPFAM" id="SSF52402">
    <property type="entry name" value="Adenine nucleotide alpha hydrolases-like"/>
    <property type="match status" value="2"/>
</dbReference>
<dbReference type="CDD" id="cd00293">
    <property type="entry name" value="USP-like"/>
    <property type="match status" value="2"/>
</dbReference>
<dbReference type="PRINTS" id="PR01438">
    <property type="entry name" value="UNVRSLSTRESS"/>
</dbReference>
<gene>
    <name evidence="4" type="ORF">EPICR_170007</name>
</gene>
<dbReference type="PANTHER" id="PTHR46268:SF6">
    <property type="entry name" value="UNIVERSAL STRESS PROTEIN UP12"/>
    <property type="match status" value="1"/>
</dbReference>
<dbReference type="Pfam" id="PF00582">
    <property type="entry name" value="Usp"/>
    <property type="match status" value="2"/>
</dbReference>
<organism evidence="4">
    <name type="scientific">uncultured Desulfobacteraceae bacterium</name>
    <dbReference type="NCBI Taxonomy" id="218296"/>
    <lineage>
        <taxon>Bacteria</taxon>
        <taxon>Pseudomonadati</taxon>
        <taxon>Thermodesulfobacteriota</taxon>
        <taxon>Desulfobacteria</taxon>
        <taxon>Desulfobacterales</taxon>
        <taxon>Desulfobacteraceae</taxon>
        <taxon>environmental samples</taxon>
    </lineage>
</organism>